<dbReference type="Gene3D" id="3.90.120.10">
    <property type="entry name" value="DNA Methylase, subunit A, domain 2"/>
    <property type="match status" value="1"/>
</dbReference>
<evidence type="ECO:0000256" key="9">
    <source>
        <dbReference type="ARBA" id="ARBA00023015"/>
    </source>
</evidence>
<dbReference type="InterPro" id="IPR043151">
    <property type="entry name" value="BAH_sf"/>
</dbReference>
<dbReference type="PROSITE" id="PS51679">
    <property type="entry name" value="SAM_MT_C5"/>
    <property type="match status" value="1"/>
</dbReference>
<dbReference type="EMBL" id="LR999457">
    <property type="protein sequence ID" value="CAE6188049.1"/>
    <property type="molecule type" value="Genomic_DNA"/>
</dbReference>
<reference evidence="22" key="1">
    <citation type="submission" date="2021-01" db="EMBL/GenBank/DDBJ databases">
        <authorList>
            <person name="Bezrukov I."/>
        </authorList>
    </citation>
    <scope>NUCLEOTIDE SEQUENCE</scope>
</reference>
<dbReference type="SUPFAM" id="SSF53335">
    <property type="entry name" value="S-adenosyl-L-methionine-dependent methyltransferases"/>
    <property type="match status" value="1"/>
</dbReference>
<dbReference type="GO" id="GO:0003886">
    <property type="term" value="F:DNA (cytosine-5-)-methyltransferase activity"/>
    <property type="evidence" value="ECO:0007669"/>
    <property type="project" value="UniProtKB-EC"/>
</dbReference>
<evidence type="ECO:0000256" key="1">
    <source>
        <dbReference type="ARBA" id="ARBA00004123"/>
    </source>
</evidence>
<dbReference type="GO" id="GO:0005634">
    <property type="term" value="C:nucleus"/>
    <property type="evidence" value="ECO:0007669"/>
    <property type="project" value="UniProtKB-SubCell"/>
</dbReference>
<keyword evidence="13" id="KW-0539">Nucleus</keyword>
<comment type="function">
    <text evidence="17">May be involved in the CpXpG methylation and in gene silencing.</text>
</comment>
<feature type="region of interest" description="Disordered" evidence="19">
    <location>
        <begin position="772"/>
        <end position="793"/>
    </location>
</feature>
<dbReference type="Pfam" id="PF00385">
    <property type="entry name" value="Chromo"/>
    <property type="match status" value="1"/>
</dbReference>
<sequence length="1638" mass="183002">MLSPAKCESEEAQAPLDLHSSSGSEPECLSLVLWLPNPEEAAPSSSRELTKLPDDGEMSLRRSARLNCNSPEDNGGEGGVSQRKSSRGKPQPLLMLTNGCQLRRSLRFRPVDGNFDSVCSVPVTGKFGSRKRKSNSALDKKESSDSEGLTFKDIAVIAKSLEMEIISECQYKNNVAEGRSRLQDPAKRKVDSDTLLSSSINSSKQSLGSNKRMRRSQRFMKGTENEGEENLGNSKKQGKSLASGSPFRRSPRLSGIVENGHTETLNSIKDCSPALCGAEQVSGTEKLVQISENDNCCEAIKKCEGEGLVSSKQELLVFSSGCFKKTLNGCRDRTLGKPRSSDLNADDIHTSSLKISKNVTSNGLTMTTGLVEQEAMESILQGETSACDAADKGTTREMHVNSTVIYLSDTDEPSSIEYVYMKSSNGDNLTQVESGRTLSSGGNEGIVSLDLNSPTKSTKRKGKRVTRTAVQEQNKRSICFFIGEPISCEEAQERWRWRYDLKERKSKSRGQQSEDDEDKIVANVECHYLQAKVDGHTFSLGDFACIKGEEEETHVGKILEFFKTTDEESYFRVQWFYRATDTVMKQQATNHDKRRLFYSTVMNDNPVDCLISKVTVLQVSPRAGLKPNSIKSDYYFDMEYCVEYSTFQTLKNPKSSENKLECCADVVPTESTESILKKKTFSRELPVLDLYSGCGGMSTGLSLGAKISGVDVVTKWAVDQNMAACESLKLNHPNTQVRNDAAGDFLQLLKEWDKLCKRYVFNNDQRTDTLRSVNSIKETSESSSSRDDDSDSEEYEVEKLVDICFGDPDKTGKNGLKFKVHWKGYRSDEDTWELAEELSNCQDAIREFVTSGFKSKILPLPGRVGVICGGPPCQGISGYNRYRNVDSPLNDERNQQIIVFMDIVEYLKPSYVLMENVVDILRLDKGSLGRYALSRLVNMRYQARLGIMTAGCYGLSQFRSRVFMWGAVPNKNLPPFPLPTHDVIVRYGLPLEFERNVVAYVEGQPRKLEKALVLKDAISDLPHVSNDEDREKLPYESPPETDFQRYIRSTKRDLTGSATDNSNKRKMLLHDHRPFHINEDDYARVCQIPKRKGANFRDLPGLIVRNNTVCRDPSMEPVILPSGKPLVPGYVFNFQQGKSKRPFARLWWDETVPTVLTVPNCHSQALLHPEQDRMLTIRESARLQGFPDYFQFCGTIKERYCQIGNAVAVSVSRALGYSLGMAFRGLGSDEHLIKLPQNFSHSTYPQLGQVFLDSFTSRESNSSKPFLKSFSSVPSSGIEQDVAASLNQDTRIPATVITGFLGSGKTTLLNHILTSNHGKRIAVIENEFGEVDIDGSLVASHSSSSDDIIMVNNGCLCCTVRGDLVKMLLDLVKNKRDKFDHIVIETTGLAKPGPVIETFCSDELLPRYIKLDGVVTLVDSKHAMRHLNEVKPRFVVNEAVEQIAYADRIVLNKIDLVSKPSKLEHLTKRIKQINCMAPIKHTKFGDVDMDFVLGVGGYDLERIDSEVNGDGLSCAEDHDHHHHQCSHGKHKEHQHDHVHDSAVTSVSIVSEGKLDLDEVDDWLERLIEEKGDDLYRMKGVLSIDSSDQRYIFQGVHSMLDGCPGKSWGPGEKRINKLVFIGRNLDETILKKGFKGYLI</sequence>
<dbReference type="CDD" id="cd18635">
    <property type="entry name" value="CD_CMT3_like"/>
    <property type="match status" value="1"/>
</dbReference>
<dbReference type="Gene3D" id="2.30.30.490">
    <property type="match status" value="1"/>
</dbReference>
<dbReference type="FunFam" id="2.30.30.490:FF:000011">
    <property type="entry name" value="DNA (cytosine-5)-methyltransferase 1"/>
    <property type="match status" value="1"/>
</dbReference>
<feature type="domain" description="Chromo" evidence="20">
    <location>
        <begin position="795"/>
        <end position="848"/>
    </location>
</feature>
<dbReference type="Gene3D" id="3.40.50.150">
    <property type="entry name" value="Vaccinia Virus protein VP39"/>
    <property type="match status" value="2"/>
</dbReference>
<dbReference type="PANTHER" id="PTHR10629:SF34">
    <property type="entry name" value="DNA (CYTOSINE-5)-METHYLTRANSFERASE CMT2"/>
    <property type="match status" value="1"/>
</dbReference>
<dbReference type="InterPro" id="IPR011629">
    <property type="entry name" value="CobW-like_C"/>
</dbReference>
<evidence type="ECO:0000256" key="13">
    <source>
        <dbReference type="ARBA" id="ARBA00023242"/>
    </source>
</evidence>
<evidence type="ECO:0000256" key="14">
    <source>
        <dbReference type="ARBA" id="ARBA00034320"/>
    </source>
</evidence>
<proteinExistence type="inferred from homology"/>
<feature type="active site" evidence="18">
    <location>
        <position position="873"/>
    </location>
</feature>
<dbReference type="PANTHER" id="PTHR10629">
    <property type="entry name" value="CYTOSINE-SPECIFIC METHYLTRANSFERASE"/>
    <property type="match status" value="1"/>
</dbReference>
<comment type="catalytic activity">
    <reaction evidence="16">
        <text>GTP + H2O = GDP + phosphate + H(+)</text>
        <dbReference type="Rhea" id="RHEA:19669"/>
        <dbReference type="ChEBI" id="CHEBI:15377"/>
        <dbReference type="ChEBI" id="CHEBI:15378"/>
        <dbReference type="ChEBI" id="CHEBI:37565"/>
        <dbReference type="ChEBI" id="CHEBI:43474"/>
        <dbReference type="ChEBI" id="CHEBI:58189"/>
    </reaction>
    <physiologicalReaction direction="left-to-right" evidence="16">
        <dbReference type="Rhea" id="RHEA:19670"/>
    </physiologicalReaction>
</comment>
<feature type="compositionally biased region" description="Basic and acidic residues" evidence="19">
    <location>
        <begin position="778"/>
        <end position="787"/>
    </location>
</feature>
<dbReference type="Gene3D" id="3.30.1220.10">
    <property type="entry name" value="CobW-like, C-terminal domain"/>
    <property type="match status" value="1"/>
</dbReference>
<evidence type="ECO:0000256" key="6">
    <source>
        <dbReference type="ARBA" id="ARBA00022741"/>
    </source>
</evidence>
<comment type="catalytic activity">
    <reaction evidence="15">
        <text>a 2'-deoxycytidine in DNA + S-adenosyl-L-methionine = a 5-methyl-2'-deoxycytidine in DNA + S-adenosyl-L-homocysteine + H(+)</text>
        <dbReference type="Rhea" id="RHEA:13681"/>
        <dbReference type="Rhea" id="RHEA-COMP:11369"/>
        <dbReference type="Rhea" id="RHEA-COMP:11370"/>
        <dbReference type="ChEBI" id="CHEBI:15378"/>
        <dbReference type="ChEBI" id="CHEBI:57856"/>
        <dbReference type="ChEBI" id="CHEBI:59789"/>
        <dbReference type="ChEBI" id="CHEBI:85452"/>
        <dbReference type="ChEBI" id="CHEBI:85454"/>
        <dbReference type="EC" id="2.1.1.37"/>
    </reaction>
</comment>
<dbReference type="GO" id="GO:0032259">
    <property type="term" value="P:methylation"/>
    <property type="evidence" value="ECO:0007669"/>
    <property type="project" value="UniProtKB-KW"/>
</dbReference>
<keyword evidence="3 18" id="KW-0489">Methyltransferase</keyword>
<evidence type="ECO:0000256" key="7">
    <source>
        <dbReference type="ARBA" id="ARBA00022801"/>
    </source>
</evidence>
<dbReference type="SMART" id="SM00439">
    <property type="entry name" value="BAH"/>
    <property type="match status" value="1"/>
</dbReference>
<dbReference type="InterPro" id="IPR027417">
    <property type="entry name" value="P-loop_NTPase"/>
</dbReference>
<dbReference type="InterPro" id="IPR001525">
    <property type="entry name" value="C5_MeTfrase"/>
</dbReference>
<dbReference type="FunFam" id="3.40.50.150:FF:000464">
    <property type="entry name" value="DNA (Cytosine-5)-methyltransferase CMT2"/>
    <property type="match status" value="1"/>
</dbReference>
<keyword evidence="6" id="KW-0547">Nucleotide-binding</keyword>
<dbReference type="EC" id="2.1.1.37" evidence="2"/>
<comment type="similarity">
    <text evidence="18">Belongs to the class I-like SAM-binding methyltransferase superfamily. C5-methyltransferase family.</text>
</comment>
<accession>A0A8S2AWE3</accession>
<comment type="similarity">
    <text evidence="14">Belongs to the SIMIBI class G3E GTPase family. ZNG1 subfamily.</text>
</comment>
<name>A0A8S2AWE3_ARAAE</name>
<dbReference type="GO" id="GO:0016787">
    <property type="term" value="F:hydrolase activity"/>
    <property type="evidence" value="ECO:0007669"/>
    <property type="project" value="UniProtKB-KW"/>
</dbReference>
<dbReference type="Pfam" id="PF01426">
    <property type="entry name" value="BAH"/>
    <property type="match status" value="1"/>
</dbReference>
<evidence type="ECO:0000256" key="5">
    <source>
        <dbReference type="ARBA" id="ARBA00022691"/>
    </source>
</evidence>
<feature type="region of interest" description="Disordered" evidence="19">
    <location>
        <begin position="126"/>
        <end position="145"/>
    </location>
</feature>
<dbReference type="InterPro" id="IPR036627">
    <property type="entry name" value="CobW-likC_sf"/>
</dbReference>
<evidence type="ECO:0000256" key="11">
    <source>
        <dbReference type="ARBA" id="ARBA00023163"/>
    </source>
</evidence>
<feature type="compositionally biased region" description="Low complexity" evidence="19">
    <location>
        <begin position="193"/>
        <end position="209"/>
    </location>
</feature>
<evidence type="ECO:0000256" key="15">
    <source>
        <dbReference type="ARBA" id="ARBA00047422"/>
    </source>
</evidence>
<dbReference type="PRINTS" id="PR00105">
    <property type="entry name" value="C5METTRFRASE"/>
</dbReference>
<keyword evidence="10" id="KW-0238">DNA-binding</keyword>
<keyword evidence="12" id="KW-0143">Chaperone</keyword>
<dbReference type="Pfam" id="PF07683">
    <property type="entry name" value="CobW_C"/>
    <property type="match status" value="1"/>
</dbReference>
<evidence type="ECO:0000313" key="23">
    <source>
        <dbReference type="Proteomes" id="UP000682877"/>
    </source>
</evidence>
<dbReference type="FunFam" id="3.90.120.10:FF:000003">
    <property type="entry name" value="DNA (cytosine-5)-methyltransferase 1"/>
    <property type="match status" value="1"/>
</dbReference>
<evidence type="ECO:0000256" key="17">
    <source>
        <dbReference type="ARBA" id="ARBA00053813"/>
    </source>
</evidence>
<keyword evidence="23" id="KW-1185">Reference proteome</keyword>
<evidence type="ECO:0000313" key="22">
    <source>
        <dbReference type="EMBL" id="CAE6188049.1"/>
    </source>
</evidence>
<dbReference type="CDD" id="cd03112">
    <property type="entry name" value="CobW-like"/>
    <property type="match status" value="1"/>
</dbReference>
<gene>
    <name evidence="22" type="ORF">AARE701A_LOCUS19015</name>
</gene>
<protein>
    <recommendedName>
        <fullName evidence="2">DNA (cytosine-5-)-methyltransferase</fullName>
        <ecNumber evidence="2">2.1.1.37</ecNumber>
    </recommendedName>
</protein>
<evidence type="ECO:0000256" key="16">
    <source>
        <dbReference type="ARBA" id="ARBA00049117"/>
    </source>
</evidence>
<dbReference type="Pfam" id="PF02492">
    <property type="entry name" value="cobW"/>
    <property type="match status" value="1"/>
</dbReference>
<evidence type="ECO:0000256" key="12">
    <source>
        <dbReference type="ARBA" id="ARBA00023186"/>
    </source>
</evidence>
<keyword evidence="11" id="KW-0804">Transcription</keyword>
<evidence type="ECO:0000256" key="4">
    <source>
        <dbReference type="ARBA" id="ARBA00022679"/>
    </source>
</evidence>
<feature type="compositionally biased region" description="Basic and acidic residues" evidence="19">
    <location>
        <begin position="48"/>
        <end position="60"/>
    </location>
</feature>
<evidence type="ECO:0000256" key="18">
    <source>
        <dbReference type="PROSITE-ProRule" id="PRU01016"/>
    </source>
</evidence>
<dbReference type="SUPFAM" id="SSF54160">
    <property type="entry name" value="Chromo domain-like"/>
    <property type="match status" value="1"/>
</dbReference>
<dbReference type="GO" id="GO:0000166">
    <property type="term" value="F:nucleotide binding"/>
    <property type="evidence" value="ECO:0007669"/>
    <property type="project" value="UniProtKB-KW"/>
</dbReference>
<feature type="region of interest" description="Disordered" evidence="19">
    <location>
        <begin position="180"/>
        <end position="255"/>
    </location>
</feature>
<evidence type="ECO:0000259" key="20">
    <source>
        <dbReference type="PROSITE" id="PS50013"/>
    </source>
</evidence>
<evidence type="ECO:0000256" key="10">
    <source>
        <dbReference type="ARBA" id="ARBA00023125"/>
    </source>
</evidence>
<keyword evidence="5 18" id="KW-0949">S-adenosyl-L-methionine</keyword>
<evidence type="ECO:0000256" key="19">
    <source>
        <dbReference type="SAM" id="MobiDB-lite"/>
    </source>
</evidence>
<dbReference type="InterPro" id="IPR050390">
    <property type="entry name" value="C5-Methyltransferase"/>
</dbReference>
<dbReference type="InterPro" id="IPR001025">
    <property type="entry name" value="BAH_dom"/>
</dbReference>
<evidence type="ECO:0000256" key="3">
    <source>
        <dbReference type="ARBA" id="ARBA00022603"/>
    </source>
</evidence>
<feature type="region of interest" description="Disordered" evidence="19">
    <location>
        <begin position="1"/>
        <end position="24"/>
    </location>
</feature>
<dbReference type="Pfam" id="PF00145">
    <property type="entry name" value="DNA_methylase"/>
    <property type="match status" value="1"/>
</dbReference>
<evidence type="ECO:0000256" key="2">
    <source>
        <dbReference type="ARBA" id="ARBA00011975"/>
    </source>
</evidence>
<dbReference type="SMART" id="SM00298">
    <property type="entry name" value="CHROMO"/>
    <property type="match status" value="1"/>
</dbReference>
<dbReference type="SUPFAM" id="SSF90002">
    <property type="entry name" value="Hypothetical protein YjiA, C-terminal domain"/>
    <property type="match status" value="1"/>
</dbReference>
<dbReference type="SMART" id="SM00833">
    <property type="entry name" value="CobW_C"/>
    <property type="match status" value="1"/>
</dbReference>
<feature type="compositionally biased region" description="Basic and acidic residues" evidence="19">
    <location>
        <begin position="180"/>
        <end position="192"/>
    </location>
</feature>
<dbReference type="InterPro" id="IPR029063">
    <property type="entry name" value="SAM-dependent_MTases_sf"/>
</dbReference>
<dbReference type="InterPro" id="IPR000953">
    <property type="entry name" value="Chromo/chromo_shadow_dom"/>
</dbReference>
<keyword evidence="7" id="KW-0378">Hydrolase</keyword>
<evidence type="ECO:0000256" key="8">
    <source>
        <dbReference type="ARBA" id="ARBA00022853"/>
    </source>
</evidence>
<dbReference type="PROSITE" id="PS51038">
    <property type="entry name" value="BAH"/>
    <property type="match status" value="1"/>
</dbReference>
<dbReference type="PROSITE" id="PS50013">
    <property type="entry name" value="CHROMO_2"/>
    <property type="match status" value="1"/>
</dbReference>
<organism evidence="22 23">
    <name type="scientific">Arabidopsis arenosa</name>
    <name type="common">Sand rock-cress</name>
    <name type="synonym">Cardaminopsis arenosa</name>
    <dbReference type="NCBI Taxonomy" id="38785"/>
    <lineage>
        <taxon>Eukaryota</taxon>
        <taxon>Viridiplantae</taxon>
        <taxon>Streptophyta</taxon>
        <taxon>Embryophyta</taxon>
        <taxon>Tracheophyta</taxon>
        <taxon>Spermatophyta</taxon>
        <taxon>Magnoliopsida</taxon>
        <taxon>eudicotyledons</taxon>
        <taxon>Gunneridae</taxon>
        <taxon>Pentapetalae</taxon>
        <taxon>rosids</taxon>
        <taxon>malvids</taxon>
        <taxon>Brassicales</taxon>
        <taxon>Brassicaceae</taxon>
        <taxon>Camelineae</taxon>
        <taxon>Arabidopsis</taxon>
    </lineage>
</organism>
<evidence type="ECO:0000259" key="21">
    <source>
        <dbReference type="PROSITE" id="PS51038"/>
    </source>
</evidence>
<dbReference type="GO" id="GO:0003677">
    <property type="term" value="F:DNA binding"/>
    <property type="evidence" value="ECO:0007669"/>
    <property type="project" value="UniProtKB-KW"/>
</dbReference>
<dbReference type="Proteomes" id="UP000682877">
    <property type="component" value="Chromosome 7"/>
</dbReference>
<comment type="subcellular location">
    <subcellularLocation>
        <location evidence="1">Nucleus</location>
    </subcellularLocation>
</comment>
<dbReference type="CDD" id="cd04716">
    <property type="entry name" value="BAH_plantDCM_I"/>
    <property type="match status" value="1"/>
</dbReference>
<dbReference type="InterPro" id="IPR016197">
    <property type="entry name" value="Chromo-like_dom_sf"/>
</dbReference>
<dbReference type="GO" id="GO:0003682">
    <property type="term" value="F:chromatin binding"/>
    <property type="evidence" value="ECO:0007669"/>
    <property type="project" value="InterPro"/>
</dbReference>
<feature type="region of interest" description="Disordered" evidence="19">
    <location>
        <begin position="39"/>
        <end position="93"/>
    </location>
</feature>
<dbReference type="Gene3D" id="3.40.50.300">
    <property type="entry name" value="P-loop containing nucleotide triphosphate hydrolases"/>
    <property type="match status" value="1"/>
</dbReference>
<feature type="domain" description="BAH" evidence="21">
    <location>
        <begin position="536"/>
        <end position="651"/>
    </location>
</feature>
<dbReference type="FunFam" id="3.40.50.300:FF:000778">
    <property type="entry name" value="GTP-binding protein YjiA"/>
    <property type="match status" value="1"/>
</dbReference>
<keyword evidence="9" id="KW-0805">Transcription regulation</keyword>
<dbReference type="InterPro" id="IPR023780">
    <property type="entry name" value="Chromo_domain"/>
</dbReference>
<dbReference type="GO" id="GO:0044027">
    <property type="term" value="P:negative regulation of gene expression via chromosomal CpG island methylation"/>
    <property type="evidence" value="ECO:0007669"/>
    <property type="project" value="TreeGrafter"/>
</dbReference>
<dbReference type="InterPro" id="IPR003495">
    <property type="entry name" value="CobW/HypB/UreG_nucleotide-bd"/>
</dbReference>
<keyword evidence="4 18" id="KW-0808">Transferase</keyword>
<dbReference type="FunFam" id="3.40.50.150:FF:000523">
    <property type="entry name" value="DNA (cytosine-5)-methyltransferase CMT2"/>
    <property type="match status" value="1"/>
</dbReference>
<dbReference type="SUPFAM" id="SSF52540">
    <property type="entry name" value="P-loop containing nucleoside triphosphate hydrolases"/>
    <property type="match status" value="1"/>
</dbReference>
<keyword evidence="8" id="KW-0156">Chromatin regulator</keyword>